<dbReference type="OMA" id="ERHICAQ"/>
<sequence length="956" mass="103859">MLSRVIHDLYFLKRIHAVSLDEKLGQALKTRLAALDLAPGPSPGPAALRRLLECLVHFQLEHSPVTASAVALVKAELPHMTGLQLSRTVAACCMLGQNDISFSALPLLSDALPSMDSVGTVQLVESLATAGVRHEDTWSLLAEHCIRRMDSFNGQQLYRIIERFYERKVQYPDFYVVAERHICAQPSSYISMEHLSGVIECYRGLGMPVMSLLAASSTRSAEGFESALAAMTPARVKREHRVEGTASASLSSSTEASGNHAVITAFVQSTLKAVKVADCGQLNDMLQRCEARQLMHAEIMEAVGNRLLELHRTAPNVARTTALMRLAMRFEKPEWFTAAAIPFSQLLDECAESAIPVLGHRMLSLAAGALKLFPTDKQPTHFYYVLVRDLKFGDVAASVDSRRLLLVVGVVLALRAQGGPALLEQHMPMISVAAANAPLRVQVELAAMLAPLPAAKKSFLPDLFTSLCSQKNLARRLTARESIFLLKSLTRSRLPFNDLLFSVVEYTRLNPGRFDASELVSILHQCATLGFNDIEFYSAIATHILEMSANSTVHDLCRLMYTFTFVLKGVIRVVQQIVPRLRVSASQATVRDITLLLYSIVKLRINRHAEVTSPFCDRAVNVLGTFKGEELASCMSSLRVLKFYHERFTAAAAEVLGDNLRRRAARVEELSSEANSVSATCNEGVCVLLTTSQIISVANAIVVLQPALLRDEWQTPLQDICLSTLATASPMQIHLITGVLAALNSAAFTSSQRELLQERVDSVCDRFASGPVAAEVLLSLHDVMLREGMSEDKVKELLAASPLAVFAKDNMSSIMGNTEVRDRLRSKGLLTVLAGVSVSSTVAGAAHAPPELSLRESLLLHKKASQRSPSSVAEVFKRGKSGALKPTTAEGPTRTKKVVANTPMDNTTAVSFEEGHTDTSASTADFSAAEAGGTLNVCAHSHSAEESDDVVEEISV</sequence>
<dbReference type="VEuPathDB" id="TriTrypDB:TvY486_1117690"/>
<gene>
    <name evidence="1" type="ORF">TVY486_1117690</name>
</gene>
<evidence type="ECO:0000313" key="1">
    <source>
        <dbReference type="EMBL" id="CCC54285.1"/>
    </source>
</evidence>
<organism evidence="1">
    <name type="scientific">Trypanosoma vivax (strain Y486)</name>
    <dbReference type="NCBI Taxonomy" id="1055687"/>
    <lineage>
        <taxon>Eukaryota</taxon>
        <taxon>Discoba</taxon>
        <taxon>Euglenozoa</taxon>
        <taxon>Kinetoplastea</taxon>
        <taxon>Metakinetoplastina</taxon>
        <taxon>Trypanosomatida</taxon>
        <taxon>Trypanosomatidae</taxon>
        <taxon>Trypanosoma</taxon>
        <taxon>Duttonella</taxon>
    </lineage>
</organism>
<reference evidence="1" key="1">
    <citation type="journal article" date="2012" name="Proc. Natl. Acad. Sci. U.S.A.">
        <title>Antigenic diversity is generated by distinct evolutionary mechanisms in African trypanosome species.</title>
        <authorList>
            <person name="Jackson A.P."/>
            <person name="Berry A."/>
            <person name="Aslett M."/>
            <person name="Allison H.C."/>
            <person name="Burton P."/>
            <person name="Vavrova-Anderson J."/>
            <person name="Brown R."/>
            <person name="Browne H."/>
            <person name="Corton N."/>
            <person name="Hauser H."/>
            <person name="Gamble J."/>
            <person name="Gilderthorp R."/>
            <person name="Marcello L."/>
            <person name="McQuillan J."/>
            <person name="Otto T.D."/>
            <person name="Quail M.A."/>
            <person name="Sanders M.J."/>
            <person name="van Tonder A."/>
            <person name="Ginger M.L."/>
            <person name="Field M.C."/>
            <person name="Barry J.D."/>
            <person name="Hertz-Fowler C."/>
            <person name="Berriman M."/>
        </authorList>
    </citation>
    <scope>NUCLEOTIDE SEQUENCE</scope>
    <source>
        <strain evidence="1">Y486</strain>
    </source>
</reference>
<accession>G0U9J9</accession>
<name>G0U9J9_TRYVY</name>
<protein>
    <submittedName>
        <fullName evidence="1">Uncharacterized protein</fullName>
    </submittedName>
</protein>
<dbReference type="AlphaFoldDB" id="G0U9J9"/>
<proteinExistence type="predicted"/>
<dbReference type="EMBL" id="HE573027">
    <property type="protein sequence ID" value="CCC54285.1"/>
    <property type="molecule type" value="Genomic_DNA"/>
</dbReference>